<feature type="transmembrane region" description="Helical" evidence="1">
    <location>
        <begin position="187"/>
        <end position="208"/>
    </location>
</feature>
<evidence type="ECO:0000313" key="4">
    <source>
        <dbReference type="Proteomes" id="UP000036932"/>
    </source>
</evidence>
<dbReference type="InterPro" id="IPR026272">
    <property type="entry name" value="SdpI"/>
</dbReference>
<feature type="transmembrane region" description="Helical" evidence="1">
    <location>
        <begin position="7"/>
        <end position="27"/>
    </location>
</feature>
<gene>
    <name evidence="3" type="ORF">AM231_16270</name>
</gene>
<dbReference type="OrthoDB" id="9808690at2"/>
<keyword evidence="1" id="KW-1133">Transmembrane helix</keyword>
<dbReference type="PATRIC" id="fig|1705565.3.peg.5342"/>
<dbReference type="InterPro" id="IPR012867">
    <property type="entry name" value="DUF1648"/>
</dbReference>
<keyword evidence="1" id="KW-0472">Membrane</keyword>
<dbReference type="PANTHER" id="PTHR37810:SF5">
    <property type="entry name" value="IMMUNITY PROTEIN SDPI"/>
    <property type="match status" value="1"/>
</dbReference>
<dbReference type="PANTHER" id="PTHR37810">
    <property type="entry name" value="IMMUNITY PROTEIN SDPI"/>
    <property type="match status" value="1"/>
</dbReference>
<proteinExistence type="predicted"/>
<name>A0A0M1P7S6_9BACL</name>
<accession>A0A0M1P7S6</accession>
<dbReference type="Pfam" id="PF13630">
    <property type="entry name" value="SdpI"/>
    <property type="match status" value="1"/>
</dbReference>
<dbReference type="PIRSF" id="PIRSF038959">
    <property type="entry name" value="SdpI"/>
    <property type="match status" value="1"/>
</dbReference>
<dbReference type="GO" id="GO:0009636">
    <property type="term" value="P:response to toxic substance"/>
    <property type="evidence" value="ECO:0007669"/>
    <property type="project" value="TreeGrafter"/>
</dbReference>
<feature type="transmembrane region" description="Helical" evidence="1">
    <location>
        <begin position="163"/>
        <end position="181"/>
    </location>
</feature>
<protein>
    <recommendedName>
        <fullName evidence="2">DUF1648 domain-containing protein</fullName>
    </recommendedName>
</protein>
<organism evidence="3 4">
    <name type="scientific">Paenibacillus solani</name>
    <dbReference type="NCBI Taxonomy" id="1705565"/>
    <lineage>
        <taxon>Bacteria</taxon>
        <taxon>Bacillati</taxon>
        <taxon>Bacillota</taxon>
        <taxon>Bacilli</taxon>
        <taxon>Bacillales</taxon>
        <taxon>Paenibacillaceae</taxon>
        <taxon>Paenibacillus</taxon>
    </lineage>
</organism>
<dbReference type="Proteomes" id="UP000036932">
    <property type="component" value="Unassembled WGS sequence"/>
</dbReference>
<evidence type="ECO:0000259" key="2">
    <source>
        <dbReference type="Pfam" id="PF07853"/>
    </source>
</evidence>
<feature type="transmembrane region" description="Helical" evidence="1">
    <location>
        <begin position="47"/>
        <end position="72"/>
    </location>
</feature>
<feature type="transmembrane region" description="Helical" evidence="1">
    <location>
        <begin position="117"/>
        <end position="134"/>
    </location>
</feature>
<dbReference type="AlphaFoldDB" id="A0A0M1P7S6"/>
<evidence type="ECO:0000313" key="3">
    <source>
        <dbReference type="EMBL" id="KOR90531.1"/>
    </source>
</evidence>
<dbReference type="RefSeq" id="WP_054403442.1">
    <property type="nucleotide sequence ID" value="NZ_LIUT01000001.1"/>
</dbReference>
<keyword evidence="1" id="KW-0812">Transmembrane</keyword>
<dbReference type="Pfam" id="PF07853">
    <property type="entry name" value="DUF1648"/>
    <property type="match status" value="1"/>
</dbReference>
<comment type="caution">
    <text evidence="3">The sequence shown here is derived from an EMBL/GenBank/DDBJ whole genome shotgun (WGS) entry which is preliminary data.</text>
</comment>
<evidence type="ECO:0000256" key="1">
    <source>
        <dbReference type="SAM" id="Phobius"/>
    </source>
</evidence>
<keyword evidence="4" id="KW-1185">Reference proteome</keyword>
<dbReference type="EMBL" id="LIUT01000001">
    <property type="protein sequence ID" value="KOR90531.1"/>
    <property type="molecule type" value="Genomic_DNA"/>
</dbReference>
<reference evidence="4" key="1">
    <citation type="submission" date="2015-08" db="EMBL/GenBank/DDBJ databases">
        <title>Genome sequencing project for genomic taxonomy and phylogenomics of Bacillus-like bacteria.</title>
        <authorList>
            <person name="Liu B."/>
            <person name="Wang J."/>
            <person name="Zhu Y."/>
            <person name="Liu G."/>
            <person name="Chen Q."/>
            <person name="Chen Z."/>
            <person name="Lan J."/>
            <person name="Che J."/>
            <person name="Ge C."/>
            <person name="Shi H."/>
            <person name="Pan Z."/>
            <person name="Liu X."/>
        </authorList>
    </citation>
    <scope>NUCLEOTIDE SEQUENCE [LARGE SCALE GENOMIC DNA]</scope>
    <source>
        <strain evidence="4">FJAT-22460</strain>
    </source>
</reference>
<sequence>MGKKNSSTLIMTTLGCLLPIILSITLYDQLPAQIAVHWNSAGNPDNYLPKAIAVFGLPVLMAVLNFVVHIVVNNDPKKMNAAPAVRWIGLWLIPVLSVIIMPVTLFKAMGADLPIQTIAPALVGIVIIVIGNYLPKTKQNYTMGIKLPWTLHSQDNWNKTHRFAGYLWMAGGTLIIMTTFLKLNIALAIIPIVVVLVVIPTVYSYSMFKKGV</sequence>
<dbReference type="InterPro" id="IPR025962">
    <property type="entry name" value="SdpI/YhfL"/>
</dbReference>
<feature type="transmembrane region" description="Helical" evidence="1">
    <location>
        <begin position="84"/>
        <end position="105"/>
    </location>
</feature>
<dbReference type="PROSITE" id="PS51257">
    <property type="entry name" value="PROKAR_LIPOPROTEIN"/>
    <property type="match status" value="1"/>
</dbReference>
<feature type="domain" description="DUF1648" evidence="2">
    <location>
        <begin position="15"/>
        <end position="61"/>
    </location>
</feature>